<comment type="subcellular location">
    <subcellularLocation>
        <location evidence="2">Membrane</location>
        <topology evidence="2">Multi-pass membrane protein</topology>
    </subcellularLocation>
</comment>
<dbReference type="PROSITE" id="PS50885">
    <property type="entry name" value="HAMP"/>
    <property type="match status" value="1"/>
</dbReference>
<evidence type="ECO:0000256" key="10">
    <source>
        <dbReference type="SAM" id="MobiDB-lite"/>
    </source>
</evidence>
<evidence type="ECO:0000256" key="5">
    <source>
        <dbReference type="ARBA" id="ARBA00022679"/>
    </source>
</evidence>
<feature type="transmembrane region" description="Helical" evidence="11">
    <location>
        <begin position="132"/>
        <end position="157"/>
    </location>
</feature>
<keyword evidence="5 14" id="KW-0808">Transferase</keyword>
<feature type="domain" description="Histidine kinase" evidence="12">
    <location>
        <begin position="211"/>
        <end position="398"/>
    </location>
</feature>
<evidence type="ECO:0000259" key="13">
    <source>
        <dbReference type="PROSITE" id="PS50885"/>
    </source>
</evidence>
<dbReference type="PROSITE" id="PS50109">
    <property type="entry name" value="HIS_KIN"/>
    <property type="match status" value="1"/>
</dbReference>
<dbReference type="PATRIC" id="fig|992024.3.peg.64"/>
<dbReference type="SUPFAM" id="SSF55874">
    <property type="entry name" value="ATPase domain of HSP90 chaperone/DNA topoisomerase II/histidine kinase"/>
    <property type="match status" value="1"/>
</dbReference>
<evidence type="ECO:0000256" key="2">
    <source>
        <dbReference type="ARBA" id="ARBA00004141"/>
    </source>
</evidence>
<evidence type="ECO:0000256" key="4">
    <source>
        <dbReference type="ARBA" id="ARBA00022553"/>
    </source>
</evidence>
<keyword evidence="4" id="KW-0597">Phosphoprotein</keyword>
<dbReference type="InterPro" id="IPR005467">
    <property type="entry name" value="His_kinase_dom"/>
</dbReference>
<dbReference type="GO" id="GO:0016020">
    <property type="term" value="C:membrane"/>
    <property type="evidence" value="ECO:0007669"/>
    <property type="project" value="UniProtKB-SubCell"/>
</dbReference>
<evidence type="ECO:0000256" key="9">
    <source>
        <dbReference type="ARBA" id="ARBA00023136"/>
    </source>
</evidence>
<feature type="compositionally biased region" description="Basic and acidic residues" evidence="10">
    <location>
        <begin position="444"/>
        <end position="456"/>
    </location>
</feature>
<proteinExistence type="predicted"/>
<evidence type="ECO:0000313" key="14">
    <source>
        <dbReference type="EMBL" id="EJB30735.1"/>
    </source>
</evidence>
<evidence type="ECO:0000256" key="7">
    <source>
        <dbReference type="ARBA" id="ARBA00022777"/>
    </source>
</evidence>
<dbReference type="Gene3D" id="6.10.340.10">
    <property type="match status" value="1"/>
</dbReference>
<protein>
    <recommendedName>
        <fullName evidence="3">histidine kinase</fullName>
        <ecNumber evidence="3">2.7.13.3</ecNumber>
    </recommendedName>
</protein>
<dbReference type="SMART" id="SM00387">
    <property type="entry name" value="HATPase_c"/>
    <property type="match status" value="1"/>
</dbReference>
<accession>J0IYP7</accession>
<feature type="domain" description="HAMP" evidence="13">
    <location>
        <begin position="151"/>
        <end position="203"/>
    </location>
</feature>
<evidence type="ECO:0000256" key="8">
    <source>
        <dbReference type="ARBA" id="ARBA00022989"/>
    </source>
</evidence>
<comment type="caution">
    <text evidence="14">The sequence shown here is derived from an EMBL/GenBank/DDBJ whole genome shotgun (WGS) entry which is preliminary data.</text>
</comment>
<dbReference type="CDD" id="cd06225">
    <property type="entry name" value="HAMP"/>
    <property type="match status" value="1"/>
</dbReference>
<dbReference type="AlphaFoldDB" id="J0IYP7"/>
<dbReference type="InterPro" id="IPR003594">
    <property type="entry name" value="HATPase_dom"/>
</dbReference>
<dbReference type="PANTHER" id="PTHR45528">
    <property type="entry name" value="SENSOR HISTIDINE KINASE CPXA"/>
    <property type="match status" value="1"/>
</dbReference>
<evidence type="ECO:0000256" key="3">
    <source>
        <dbReference type="ARBA" id="ARBA00012438"/>
    </source>
</evidence>
<keyword evidence="7 14" id="KW-0418">Kinase</keyword>
<dbReference type="CDD" id="cd00082">
    <property type="entry name" value="HisKA"/>
    <property type="match status" value="1"/>
</dbReference>
<dbReference type="PANTHER" id="PTHR45528:SF12">
    <property type="entry name" value="SENSOR HISTIDINE KINASE ARSS"/>
    <property type="match status" value="1"/>
</dbReference>
<keyword evidence="8 11" id="KW-1133">Transmembrane helix</keyword>
<dbReference type="GO" id="GO:0000155">
    <property type="term" value="F:phosphorelay sensor kinase activity"/>
    <property type="evidence" value="ECO:0007669"/>
    <property type="project" value="InterPro"/>
</dbReference>
<dbReference type="Proteomes" id="UP000003358">
    <property type="component" value="Unassembled WGS sequence"/>
</dbReference>
<keyword evidence="6 11" id="KW-0812">Transmembrane</keyword>
<gene>
    <name evidence="14" type="primary">ompR5</name>
    <name evidence="14" type="ORF">HPNQ4200_0065</name>
</gene>
<evidence type="ECO:0000259" key="12">
    <source>
        <dbReference type="PROSITE" id="PS50109"/>
    </source>
</evidence>
<evidence type="ECO:0000256" key="11">
    <source>
        <dbReference type="SAM" id="Phobius"/>
    </source>
</evidence>
<dbReference type="InterPro" id="IPR036097">
    <property type="entry name" value="HisK_dim/P_sf"/>
</dbReference>
<reference evidence="14 15" key="1">
    <citation type="journal article" date="2013" name="Pathog. Dis.">
        <title>Genome sequences of 65 Helicobacter pylori strains isolated from asymptomatic individuals and patients with gastric cancer, peptic ulcer disease, or gastritis.</title>
        <authorList>
            <person name="Blanchard T.G."/>
            <person name="Czinn S.J."/>
            <person name="Correa P."/>
            <person name="Nakazawa T."/>
            <person name="Keelan M."/>
            <person name="Morningstar L."/>
            <person name="Santana-Cruz I."/>
            <person name="Maroo A."/>
            <person name="McCracken C."/>
            <person name="Shefchek K."/>
            <person name="Daugherty S."/>
            <person name="Song Y."/>
            <person name="Fraser C.M."/>
            <person name="Fricke W.F."/>
        </authorList>
    </citation>
    <scope>NUCLEOTIDE SEQUENCE [LARGE SCALE GENOMIC DNA]</scope>
    <source>
        <strain evidence="14 15">NQ4200</strain>
    </source>
</reference>
<dbReference type="SUPFAM" id="SSF47384">
    <property type="entry name" value="Homodimeric domain of signal transducing histidine kinase"/>
    <property type="match status" value="1"/>
</dbReference>
<dbReference type="SUPFAM" id="SSF158472">
    <property type="entry name" value="HAMP domain-like"/>
    <property type="match status" value="1"/>
</dbReference>
<dbReference type="EMBL" id="AKNS01000002">
    <property type="protein sequence ID" value="EJB30735.1"/>
    <property type="molecule type" value="Genomic_DNA"/>
</dbReference>
<dbReference type="Pfam" id="PF02518">
    <property type="entry name" value="HATPase_c"/>
    <property type="match status" value="1"/>
</dbReference>
<name>J0IYP7_HELPX</name>
<feature type="region of interest" description="Disordered" evidence="10">
    <location>
        <begin position="415"/>
        <end position="456"/>
    </location>
</feature>
<dbReference type="NCBIfam" id="NF038389">
    <property type="entry name" value="ArsS_fam_HK"/>
    <property type="match status" value="1"/>
</dbReference>
<dbReference type="RefSeq" id="WP_001212447.1">
    <property type="nucleotide sequence ID" value="NZ_AKNS01000002.1"/>
</dbReference>
<dbReference type="InterPro" id="IPR003661">
    <property type="entry name" value="HisK_dim/P_dom"/>
</dbReference>
<dbReference type="Gene3D" id="3.30.565.10">
    <property type="entry name" value="Histidine kinase-like ATPase, C-terminal domain"/>
    <property type="match status" value="1"/>
</dbReference>
<feature type="transmembrane region" description="Helical" evidence="11">
    <location>
        <begin position="6"/>
        <end position="28"/>
    </location>
</feature>
<keyword evidence="9 11" id="KW-0472">Membrane</keyword>
<evidence type="ECO:0000256" key="1">
    <source>
        <dbReference type="ARBA" id="ARBA00000085"/>
    </source>
</evidence>
<sequence length="456" mass="53157">MRFSIFFKVVALFMITLFSFGAFAYYFVSSQINHENYQNEMRHYQFVTTINEILNNYSDYRAVEDYLYKIGFKETTMENLEKVLAKRRHQLHHRNIGYAEVFKFSDMVFILLKKNEHFVLYKDLHSVSYRNYFLAITVGLLLILFLFLFVLQSLLPLRELRSQVKRFAQGDKSVSCKSKQKDEIGDLANEFDNCILKINAMNESRVLFLRSIMHELRTPITKGRILSSMLKEELPQKRFISIFDHLNTLIEQFARIEQLASKNYGSNKEKFLMSDLIDKIEKMLLIDEDKKSPIHVSSSNYIIEADFELFSIALKNMVDNAIKYSDDKQVFLDFIGNDLVVSNKSKPLKEDFEKYLQPYFKSSNPSQAHGFGLGMYIIKNALEAMGLNLSYHYGNGRICFTIHDCVFNSFYDLEEDNEELPPPPPENLKEVSGVKGTEKANCGVKEKQKERTCSND</sequence>
<comment type="catalytic activity">
    <reaction evidence="1">
        <text>ATP + protein L-histidine = ADP + protein N-phospho-L-histidine.</text>
        <dbReference type="EC" id="2.7.13.3"/>
    </reaction>
</comment>
<dbReference type="InterPro" id="IPR047994">
    <property type="entry name" value="ArsS-like"/>
</dbReference>
<dbReference type="SMART" id="SM00304">
    <property type="entry name" value="HAMP"/>
    <property type="match status" value="1"/>
</dbReference>
<evidence type="ECO:0000313" key="15">
    <source>
        <dbReference type="Proteomes" id="UP000003358"/>
    </source>
</evidence>
<dbReference type="InterPro" id="IPR050398">
    <property type="entry name" value="HssS/ArlS-like"/>
</dbReference>
<dbReference type="Gene3D" id="1.10.287.130">
    <property type="match status" value="1"/>
</dbReference>
<evidence type="ECO:0000256" key="6">
    <source>
        <dbReference type="ARBA" id="ARBA00022692"/>
    </source>
</evidence>
<dbReference type="InterPro" id="IPR003660">
    <property type="entry name" value="HAMP_dom"/>
</dbReference>
<organism evidence="14 15">
    <name type="scientific">Helicobacter pylori NQ4200</name>
    <dbReference type="NCBI Taxonomy" id="992024"/>
    <lineage>
        <taxon>Bacteria</taxon>
        <taxon>Pseudomonadati</taxon>
        <taxon>Campylobacterota</taxon>
        <taxon>Epsilonproteobacteria</taxon>
        <taxon>Campylobacterales</taxon>
        <taxon>Helicobacteraceae</taxon>
        <taxon>Helicobacter</taxon>
    </lineage>
</organism>
<dbReference type="EC" id="2.7.13.3" evidence="3"/>
<dbReference type="InterPro" id="IPR036890">
    <property type="entry name" value="HATPase_C_sf"/>
</dbReference>